<proteinExistence type="predicted"/>
<keyword evidence="3" id="KW-1185">Reference proteome</keyword>
<protein>
    <recommendedName>
        <fullName evidence="4">Lipoprotein</fullName>
    </recommendedName>
</protein>
<evidence type="ECO:0008006" key="4">
    <source>
        <dbReference type="Google" id="ProtNLM"/>
    </source>
</evidence>
<feature type="chain" id="PRO_5039937415" description="Lipoprotein" evidence="1">
    <location>
        <begin position="23"/>
        <end position="151"/>
    </location>
</feature>
<accession>A0A9K3GEP2</accession>
<feature type="signal peptide" evidence="1">
    <location>
        <begin position="1"/>
        <end position="22"/>
    </location>
</feature>
<evidence type="ECO:0000313" key="3">
    <source>
        <dbReference type="Proteomes" id="UP000265618"/>
    </source>
</evidence>
<comment type="caution">
    <text evidence="2">The sequence shown here is derived from an EMBL/GenBank/DDBJ whole genome shotgun (WGS) entry which is preliminary data.</text>
</comment>
<dbReference type="EMBL" id="BDIP01000051">
    <property type="protein sequence ID" value="GIQ79755.1"/>
    <property type="molecule type" value="Genomic_DNA"/>
</dbReference>
<sequence>MSRYRAWPLVLSVLLCLAACLGSKSPLKASLIGHKHHLVSLSPDKSKRPYVTDLQYRDSVSVHLTDMEPNGRYELVYFPTPECQASLTLRLGRDCDTDRAGVSVTADRFRIVTDSQGHIERVSGTRAMCTDDTLTLEVDSSMCLLITFHYI</sequence>
<evidence type="ECO:0000313" key="2">
    <source>
        <dbReference type="EMBL" id="GIQ79755.1"/>
    </source>
</evidence>
<name>A0A9K3GEP2_9EUKA</name>
<dbReference type="AlphaFoldDB" id="A0A9K3GEP2"/>
<evidence type="ECO:0000256" key="1">
    <source>
        <dbReference type="SAM" id="SignalP"/>
    </source>
</evidence>
<keyword evidence="1" id="KW-0732">Signal</keyword>
<dbReference type="Proteomes" id="UP000265618">
    <property type="component" value="Unassembled WGS sequence"/>
</dbReference>
<organism evidence="2 3">
    <name type="scientific">Kipferlia bialata</name>
    <dbReference type="NCBI Taxonomy" id="797122"/>
    <lineage>
        <taxon>Eukaryota</taxon>
        <taxon>Metamonada</taxon>
        <taxon>Carpediemonas-like organisms</taxon>
        <taxon>Kipferlia</taxon>
    </lineage>
</organism>
<reference evidence="2 3" key="1">
    <citation type="journal article" date="2018" name="PLoS ONE">
        <title>The draft genome of Kipferlia bialata reveals reductive genome evolution in fornicate parasites.</title>
        <authorList>
            <person name="Tanifuji G."/>
            <person name="Takabayashi S."/>
            <person name="Kume K."/>
            <person name="Takagi M."/>
            <person name="Nakayama T."/>
            <person name="Kamikawa R."/>
            <person name="Inagaki Y."/>
            <person name="Hashimoto T."/>
        </authorList>
    </citation>
    <scope>NUCLEOTIDE SEQUENCE [LARGE SCALE GENOMIC DNA]</scope>
    <source>
        <strain evidence="2">NY0173</strain>
    </source>
</reference>
<gene>
    <name evidence="2" type="ORF">KIPB_000450</name>
</gene>